<feature type="chain" id="PRO_5042848298" description="Cyanovirin-N domain-containing protein" evidence="1">
    <location>
        <begin position="22"/>
        <end position="113"/>
    </location>
</feature>
<sequence>MIPSHVYLRLLAIIIGAGVSATSVPEEAAVSEPRSVIGKRSFLQSCLGPANDPTSFSLSNGRILNGECRRNNGSWRPNSIDLNGCITNNNGYLQWRSKFDALPLFLNEEEPLY</sequence>
<feature type="domain" description="Cyanovirin-N" evidence="2">
    <location>
        <begin position="57"/>
        <end position="99"/>
    </location>
</feature>
<evidence type="ECO:0000256" key="1">
    <source>
        <dbReference type="SAM" id="SignalP"/>
    </source>
</evidence>
<evidence type="ECO:0000259" key="2">
    <source>
        <dbReference type="Pfam" id="PF08881"/>
    </source>
</evidence>
<dbReference type="Gene3D" id="2.30.60.10">
    <property type="entry name" value="Cyanovirin-N"/>
    <property type="match status" value="1"/>
</dbReference>
<dbReference type="AlphaFoldDB" id="A0AAN6XU26"/>
<dbReference type="InterPro" id="IPR036673">
    <property type="entry name" value="Cyanovirin-N_sf"/>
</dbReference>
<dbReference type="Proteomes" id="UP001301769">
    <property type="component" value="Unassembled WGS sequence"/>
</dbReference>
<feature type="signal peptide" evidence="1">
    <location>
        <begin position="1"/>
        <end position="21"/>
    </location>
</feature>
<gene>
    <name evidence="3" type="ORF">QBC37DRAFT_406952</name>
</gene>
<dbReference type="EMBL" id="MU858375">
    <property type="protein sequence ID" value="KAK4206621.1"/>
    <property type="molecule type" value="Genomic_DNA"/>
</dbReference>
<organism evidence="3 4">
    <name type="scientific">Rhypophila decipiens</name>
    <dbReference type="NCBI Taxonomy" id="261697"/>
    <lineage>
        <taxon>Eukaryota</taxon>
        <taxon>Fungi</taxon>
        <taxon>Dikarya</taxon>
        <taxon>Ascomycota</taxon>
        <taxon>Pezizomycotina</taxon>
        <taxon>Sordariomycetes</taxon>
        <taxon>Sordariomycetidae</taxon>
        <taxon>Sordariales</taxon>
        <taxon>Naviculisporaceae</taxon>
        <taxon>Rhypophila</taxon>
    </lineage>
</organism>
<accession>A0AAN6XU26</accession>
<dbReference type="Pfam" id="PF08881">
    <property type="entry name" value="CVNH"/>
    <property type="match status" value="1"/>
</dbReference>
<evidence type="ECO:0000313" key="4">
    <source>
        <dbReference type="Proteomes" id="UP001301769"/>
    </source>
</evidence>
<reference evidence="3" key="2">
    <citation type="submission" date="2023-05" db="EMBL/GenBank/DDBJ databases">
        <authorList>
            <consortium name="Lawrence Berkeley National Laboratory"/>
            <person name="Steindorff A."/>
            <person name="Hensen N."/>
            <person name="Bonometti L."/>
            <person name="Westerberg I."/>
            <person name="Brannstrom I.O."/>
            <person name="Guillou S."/>
            <person name="Cros-Aarteil S."/>
            <person name="Calhoun S."/>
            <person name="Haridas S."/>
            <person name="Kuo A."/>
            <person name="Mondo S."/>
            <person name="Pangilinan J."/>
            <person name="Riley R."/>
            <person name="Labutti K."/>
            <person name="Andreopoulos B."/>
            <person name="Lipzen A."/>
            <person name="Chen C."/>
            <person name="Yanf M."/>
            <person name="Daum C."/>
            <person name="Ng V."/>
            <person name="Clum A."/>
            <person name="Ohm R."/>
            <person name="Martin F."/>
            <person name="Silar P."/>
            <person name="Natvig D."/>
            <person name="Lalanne C."/>
            <person name="Gautier V."/>
            <person name="Ament-Velasquez S.L."/>
            <person name="Kruys A."/>
            <person name="Hutchinson M.I."/>
            <person name="Powell A.J."/>
            <person name="Barry K."/>
            <person name="Miller A.N."/>
            <person name="Grigoriev I.V."/>
            <person name="Debuchy R."/>
            <person name="Gladieux P."/>
            <person name="Thoren M.H."/>
            <person name="Johannesson H."/>
        </authorList>
    </citation>
    <scope>NUCLEOTIDE SEQUENCE</scope>
    <source>
        <strain evidence="3">PSN293</strain>
    </source>
</reference>
<keyword evidence="4" id="KW-1185">Reference proteome</keyword>
<proteinExistence type="predicted"/>
<keyword evidence="1" id="KW-0732">Signal</keyword>
<dbReference type="SUPFAM" id="SSF51322">
    <property type="entry name" value="Cyanovirin-N"/>
    <property type="match status" value="1"/>
</dbReference>
<protein>
    <recommendedName>
        <fullName evidence="2">Cyanovirin-N domain-containing protein</fullName>
    </recommendedName>
</protein>
<evidence type="ECO:0000313" key="3">
    <source>
        <dbReference type="EMBL" id="KAK4206621.1"/>
    </source>
</evidence>
<comment type="caution">
    <text evidence="3">The sequence shown here is derived from an EMBL/GenBank/DDBJ whole genome shotgun (WGS) entry which is preliminary data.</text>
</comment>
<reference evidence="3" key="1">
    <citation type="journal article" date="2023" name="Mol. Phylogenet. Evol.">
        <title>Genome-scale phylogeny and comparative genomics of the fungal order Sordariales.</title>
        <authorList>
            <person name="Hensen N."/>
            <person name="Bonometti L."/>
            <person name="Westerberg I."/>
            <person name="Brannstrom I.O."/>
            <person name="Guillou S."/>
            <person name="Cros-Aarteil S."/>
            <person name="Calhoun S."/>
            <person name="Haridas S."/>
            <person name="Kuo A."/>
            <person name="Mondo S."/>
            <person name="Pangilinan J."/>
            <person name="Riley R."/>
            <person name="LaButti K."/>
            <person name="Andreopoulos B."/>
            <person name="Lipzen A."/>
            <person name="Chen C."/>
            <person name="Yan M."/>
            <person name="Daum C."/>
            <person name="Ng V."/>
            <person name="Clum A."/>
            <person name="Steindorff A."/>
            <person name="Ohm R.A."/>
            <person name="Martin F."/>
            <person name="Silar P."/>
            <person name="Natvig D.O."/>
            <person name="Lalanne C."/>
            <person name="Gautier V."/>
            <person name="Ament-Velasquez S.L."/>
            <person name="Kruys A."/>
            <person name="Hutchinson M.I."/>
            <person name="Powell A.J."/>
            <person name="Barry K."/>
            <person name="Miller A.N."/>
            <person name="Grigoriev I.V."/>
            <person name="Debuchy R."/>
            <person name="Gladieux P."/>
            <person name="Hiltunen Thoren M."/>
            <person name="Johannesson H."/>
        </authorList>
    </citation>
    <scope>NUCLEOTIDE SEQUENCE</scope>
    <source>
        <strain evidence="3">PSN293</strain>
    </source>
</reference>
<name>A0AAN6XU26_9PEZI</name>
<dbReference type="InterPro" id="IPR011058">
    <property type="entry name" value="Cyanovirin-N"/>
</dbReference>